<organism evidence="1 2">
    <name type="scientific">Helicobacter didelphidarum</name>
    <dbReference type="NCBI Taxonomy" id="2040648"/>
    <lineage>
        <taxon>Bacteria</taxon>
        <taxon>Pseudomonadati</taxon>
        <taxon>Campylobacterota</taxon>
        <taxon>Epsilonproteobacteria</taxon>
        <taxon>Campylobacterales</taxon>
        <taxon>Helicobacteraceae</taxon>
        <taxon>Helicobacter</taxon>
    </lineage>
</organism>
<keyword evidence="2" id="KW-1185">Reference proteome</keyword>
<dbReference type="Proteomes" id="UP000256379">
    <property type="component" value="Unassembled WGS sequence"/>
</dbReference>
<gene>
    <name evidence="1" type="ORF">CQA53_11820</name>
</gene>
<accession>A0A3D8I116</accession>
<dbReference type="RefSeq" id="WP_181882486.1">
    <property type="nucleotide sequence ID" value="NZ_NXLQ01000182.1"/>
</dbReference>
<dbReference type="EMBL" id="NXLQ01000182">
    <property type="protein sequence ID" value="RDU58830.1"/>
    <property type="molecule type" value="Genomic_DNA"/>
</dbReference>
<comment type="caution">
    <text evidence="1">The sequence shown here is derived from an EMBL/GenBank/DDBJ whole genome shotgun (WGS) entry which is preliminary data.</text>
</comment>
<dbReference type="AlphaFoldDB" id="A0A3D8I116"/>
<proteinExistence type="predicted"/>
<protein>
    <submittedName>
        <fullName evidence="1">Uncharacterized protein</fullName>
    </submittedName>
</protein>
<evidence type="ECO:0000313" key="1">
    <source>
        <dbReference type="EMBL" id="RDU58830.1"/>
    </source>
</evidence>
<sequence length="211" mass="24613">TRSGIRSAIITLPPNAMREYERPKEKVYIEAYDEAKKEYETLLDIIKGTMFYGKSNEEIDKIYITRHTMFESVIQKLEFVYSKSGDYKAGLLLAEVYMNQDYYIAKVLSASLRANRKVEDLCPALRAIEPFIREKTKKAIDILLELIEKYNLPDAYYGMYLYHNLIHPIKGLDEAYRVPAIIKTPEYWFDLALKNGSYDAIKSYTNSLSRE</sequence>
<name>A0A3D8I116_9HELI</name>
<reference evidence="1 2" key="1">
    <citation type="submission" date="2018-04" db="EMBL/GenBank/DDBJ databases">
        <title>Novel Campyloabacter and Helicobacter Species and Strains.</title>
        <authorList>
            <person name="Mannion A.J."/>
            <person name="Shen Z."/>
            <person name="Fox J.G."/>
        </authorList>
    </citation>
    <scope>NUCLEOTIDE SEQUENCE [LARGE SCALE GENOMIC DNA]</scope>
    <source>
        <strain evidence="1 2">MIT 17-337</strain>
    </source>
</reference>
<evidence type="ECO:0000313" key="2">
    <source>
        <dbReference type="Proteomes" id="UP000256379"/>
    </source>
</evidence>
<feature type="non-terminal residue" evidence="1">
    <location>
        <position position="1"/>
    </location>
</feature>
<feature type="non-terminal residue" evidence="1">
    <location>
        <position position="211"/>
    </location>
</feature>